<evidence type="ECO:0000259" key="6">
    <source>
        <dbReference type="Pfam" id="PF08281"/>
    </source>
</evidence>
<gene>
    <name evidence="7" type="ORF">Premu_2574</name>
</gene>
<feature type="domain" description="RNA polymerase sigma factor 70 region 4 type 2" evidence="6">
    <location>
        <begin position="129"/>
        <end position="178"/>
    </location>
</feature>
<dbReference type="GO" id="GO:0016987">
    <property type="term" value="F:sigma factor activity"/>
    <property type="evidence" value="ECO:0007669"/>
    <property type="project" value="UniProtKB-KW"/>
</dbReference>
<dbReference type="PANTHER" id="PTHR43133:SF46">
    <property type="entry name" value="RNA POLYMERASE SIGMA-70 FACTOR ECF SUBFAMILY"/>
    <property type="match status" value="1"/>
</dbReference>
<dbReference type="NCBIfam" id="TIGR02937">
    <property type="entry name" value="sigma70-ECF"/>
    <property type="match status" value="1"/>
</dbReference>
<dbReference type="AlphaFoldDB" id="F8NB20"/>
<dbReference type="InterPro" id="IPR039425">
    <property type="entry name" value="RNA_pol_sigma-70-like"/>
</dbReference>
<dbReference type="HOGENOM" id="CLU_047691_4_2_10"/>
<dbReference type="Gene3D" id="1.10.10.10">
    <property type="entry name" value="Winged helix-like DNA-binding domain superfamily/Winged helix DNA-binding domain"/>
    <property type="match status" value="1"/>
</dbReference>
<dbReference type="Pfam" id="PF08281">
    <property type="entry name" value="Sigma70_r4_2"/>
    <property type="match status" value="1"/>
</dbReference>
<proteinExistence type="inferred from homology"/>
<dbReference type="PANTHER" id="PTHR43133">
    <property type="entry name" value="RNA POLYMERASE ECF-TYPE SIGMA FACTO"/>
    <property type="match status" value="1"/>
</dbReference>
<protein>
    <submittedName>
        <fullName evidence="7">RNA polymerase, sigma-24 subunit, ECF subfamily</fullName>
    </submittedName>
</protein>
<evidence type="ECO:0000313" key="8">
    <source>
        <dbReference type="Proteomes" id="UP000002772"/>
    </source>
</evidence>
<dbReference type="NCBIfam" id="TIGR02985">
    <property type="entry name" value="Sig70_bacteroi1"/>
    <property type="match status" value="1"/>
</dbReference>
<dbReference type="InterPro" id="IPR013325">
    <property type="entry name" value="RNA_pol_sigma_r2"/>
</dbReference>
<sequence>MNDESNLIKLLRGGDRHAFDQIFRIYYKPMCVVVSQIVMDRDAVEEVVDDVFLGIWEKREQLPEIRNFGDYLFVTTRNASLNYIRNNGSGSGGRLPWSVVRRFSDMVDKAFVDANNPLDFLLQEQLGEEARKAMAHIPDKSRNVFLKSRMEGKSYQEIARELDISVNTVRYHMKLALRILRKHLSKFLMVLIFFA</sequence>
<dbReference type="InterPro" id="IPR013249">
    <property type="entry name" value="RNA_pol_sigma70_r4_t2"/>
</dbReference>
<dbReference type="RefSeq" id="WP_007575810.1">
    <property type="nucleotide sequence ID" value="NZ_BPTS01000002.1"/>
</dbReference>
<dbReference type="InterPro" id="IPR036388">
    <property type="entry name" value="WH-like_DNA-bd_sf"/>
</dbReference>
<evidence type="ECO:0000256" key="2">
    <source>
        <dbReference type="ARBA" id="ARBA00023015"/>
    </source>
</evidence>
<evidence type="ECO:0000313" key="7">
    <source>
        <dbReference type="EMBL" id="EGN57928.1"/>
    </source>
</evidence>
<dbReference type="CDD" id="cd06171">
    <property type="entry name" value="Sigma70_r4"/>
    <property type="match status" value="1"/>
</dbReference>
<reference evidence="8" key="1">
    <citation type="journal article" date="2011" name="Stand. Genomic Sci.">
        <title>Non-contiguous finished genome sequence of the opportunistic oral pathogen Prevotella multisaccharivorax type strain (PPPA20).</title>
        <authorList>
            <person name="Pati A."/>
            <person name="Gronow S."/>
            <person name="Lu M."/>
            <person name="Lapidus A."/>
            <person name="Nolan M."/>
            <person name="Lucas S."/>
            <person name="Hammon N."/>
            <person name="Deshpande S."/>
            <person name="Cheng J.F."/>
            <person name="Tapia R."/>
            <person name="Han C."/>
            <person name="Goodwin L."/>
            <person name="Pitluck S."/>
            <person name="Liolios K."/>
            <person name="Pagani I."/>
            <person name="Mavromatis K."/>
            <person name="Mikhailova N."/>
            <person name="Huntemann M."/>
            <person name="Chen A."/>
            <person name="Palaniappan K."/>
            <person name="Land M."/>
            <person name="Hauser L."/>
            <person name="Detter J.C."/>
            <person name="Brambilla E.M."/>
            <person name="Rohde M."/>
            <person name="Goker M."/>
            <person name="Woyke T."/>
            <person name="Bristow J."/>
            <person name="Eisen J.A."/>
            <person name="Markowitz V."/>
            <person name="Hugenholtz P."/>
            <person name="Kyrpides N.C."/>
            <person name="Klenk H.P."/>
            <person name="Ivanova N."/>
        </authorList>
    </citation>
    <scope>NUCLEOTIDE SEQUENCE [LARGE SCALE GENOMIC DNA]</scope>
    <source>
        <strain evidence="8">DSM 17128</strain>
    </source>
</reference>
<dbReference type="GO" id="GO:0006352">
    <property type="term" value="P:DNA-templated transcription initiation"/>
    <property type="evidence" value="ECO:0007669"/>
    <property type="project" value="InterPro"/>
</dbReference>
<dbReference type="Proteomes" id="UP000002772">
    <property type="component" value="Unassembled WGS sequence"/>
</dbReference>
<dbReference type="GO" id="GO:0003677">
    <property type="term" value="F:DNA binding"/>
    <property type="evidence" value="ECO:0007669"/>
    <property type="project" value="InterPro"/>
</dbReference>
<dbReference type="InterPro" id="IPR014327">
    <property type="entry name" value="RNA_pol_sigma70_bacteroid"/>
</dbReference>
<dbReference type="Pfam" id="PF04542">
    <property type="entry name" value="Sigma70_r2"/>
    <property type="match status" value="1"/>
</dbReference>
<dbReference type="InterPro" id="IPR013324">
    <property type="entry name" value="RNA_pol_sigma_r3/r4-like"/>
</dbReference>
<dbReference type="STRING" id="688246.Premu_2574"/>
<dbReference type="SUPFAM" id="SSF88946">
    <property type="entry name" value="Sigma2 domain of RNA polymerase sigma factors"/>
    <property type="match status" value="1"/>
</dbReference>
<keyword evidence="8" id="KW-1185">Reference proteome</keyword>
<keyword evidence="3" id="KW-0731">Sigma factor</keyword>
<dbReference type="SUPFAM" id="SSF88659">
    <property type="entry name" value="Sigma3 and sigma4 domains of RNA polymerase sigma factors"/>
    <property type="match status" value="1"/>
</dbReference>
<evidence type="ECO:0000256" key="1">
    <source>
        <dbReference type="ARBA" id="ARBA00010641"/>
    </source>
</evidence>
<dbReference type="InterPro" id="IPR007627">
    <property type="entry name" value="RNA_pol_sigma70_r2"/>
</dbReference>
<keyword evidence="2" id="KW-0805">Transcription regulation</keyword>
<feature type="domain" description="RNA polymerase sigma-70 region 2" evidence="5">
    <location>
        <begin position="26"/>
        <end position="88"/>
    </location>
</feature>
<comment type="similarity">
    <text evidence="1">Belongs to the sigma-70 factor family. ECF subfamily.</text>
</comment>
<organism evidence="7 8">
    <name type="scientific">Hallella multisaccharivorax DSM 17128</name>
    <dbReference type="NCBI Taxonomy" id="688246"/>
    <lineage>
        <taxon>Bacteria</taxon>
        <taxon>Pseudomonadati</taxon>
        <taxon>Bacteroidota</taxon>
        <taxon>Bacteroidia</taxon>
        <taxon>Bacteroidales</taxon>
        <taxon>Prevotellaceae</taxon>
        <taxon>Hallella</taxon>
    </lineage>
</organism>
<dbReference type="eggNOG" id="COG1595">
    <property type="taxonomic scope" value="Bacteria"/>
</dbReference>
<name>F8NB20_9BACT</name>
<dbReference type="EMBL" id="GL945017">
    <property type="protein sequence ID" value="EGN57928.1"/>
    <property type="molecule type" value="Genomic_DNA"/>
</dbReference>
<evidence type="ECO:0000256" key="3">
    <source>
        <dbReference type="ARBA" id="ARBA00023082"/>
    </source>
</evidence>
<dbReference type="Gene3D" id="1.10.1740.10">
    <property type="match status" value="1"/>
</dbReference>
<evidence type="ECO:0000259" key="5">
    <source>
        <dbReference type="Pfam" id="PF04542"/>
    </source>
</evidence>
<accession>F8NB20</accession>
<dbReference type="OrthoDB" id="9782991at2"/>
<dbReference type="InterPro" id="IPR014284">
    <property type="entry name" value="RNA_pol_sigma-70_dom"/>
</dbReference>
<keyword evidence="4" id="KW-0804">Transcription</keyword>
<evidence type="ECO:0000256" key="4">
    <source>
        <dbReference type="ARBA" id="ARBA00023163"/>
    </source>
</evidence>